<keyword evidence="3" id="KW-1185">Reference proteome</keyword>
<dbReference type="OrthoDB" id="6381776at2759"/>
<gene>
    <name evidence="2" type="ORF">FKW44_007694</name>
</gene>
<dbReference type="Pfam" id="PF07914">
    <property type="entry name" value="DUF1679"/>
    <property type="match status" value="1"/>
</dbReference>
<dbReference type="SUPFAM" id="SSF56112">
    <property type="entry name" value="Protein kinase-like (PK-like)"/>
    <property type="match status" value="1"/>
</dbReference>
<name>A0A7T8KFF5_CALRO</name>
<protein>
    <submittedName>
        <fullName evidence="2">Uncharacterized protein</fullName>
    </submittedName>
</protein>
<organism evidence="2 3">
    <name type="scientific">Caligus rogercresseyi</name>
    <name type="common">Sea louse</name>
    <dbReference type="NCBI Taxonomy" id="217165"/>
    <lineage>
        <taxon>Eukaryota</taxon>
        <taxon>Metazoa</taxon>
        <taxon>Ecdysozoa</taxon>
        <taxon>Arthropoda</taxon>
        <taxon>Crustacea</taxon>
        <taxon>Multicrustacea</taxon>
        <taxon>Hexanauplia</taxon>
        <taxon>Copepoda</taxon>
        <taxon>Siphonostomatoida</taxon>
        <taxon>Caligidae</taxon>
        <taxon>Caligus</taxon>
    </lineage>
</organism>
<dbReference type="InterPro" id="IPR011009">
    <property type="entry name" value="Kinase-like_dom_sf"/>
</dbReference>
<evidence type="ECO:0000313" key="3">
    <source>
        <dbReference type="Proteomes" id="UP000595437"/>
    </source>
</evidence>
<sequence>MYWTCLSFFKSVPGEEDLCKWFEAKMANPLELLAQQPLLKSGECLVHDWQMIHWGPATDDLCFLLFSSSTASWRRRHWLSAISTYYEAFSGAVKASGTPLEYVNLTYDNFMDDIRASMPLSIFFCGNVRDLQLDEDFPVISDDESEFICMKADTTSSCGEGQPSLPLNESNNNEEEEREGLFLLERRGLKKIPTIASHRELCKMEKMKEEGQKIGDIPPKEARAMRRKLYLDLYREALSNHNI</sequence>
<evidence type="ECO:0000256" key="1">
    <source>
        <dbReference type="SAM" id="MobiDB-lite"/>
    </source>
</evidence>
<evidence type="ECO:0000313" key="2">
    <source>
        <dbReference type="EMBL" id="QQP54758.1"/>
    </source>
</evidence>
<feature type="region of interest" description="Disordered" evidence="1">
    <location>
        <begin position="156"/>
        <end position="176"/>
    </location>
</feature>
<accession>A0A7T8KFF5</accession>
<dbReference type="Proteomes" id="UP000595437">
    <property type="component" value="Chromosome 5"/>
</dbReference>
<proteinExistence type="predicted"/>
<dbReference type="InterPro" id="IPR012877">
    <property type="entry name" value="Dhs-27"/>
</dbReference>
<dbReference type="EMBL" id="CP045894">
    <property type="protein sequence ID" value="QQP54758.1"/>
    <property type="molecule type" value="Genomic_DNA"/>
</dbReference>
<dbReference type="AlphaFoldDB" id="A0A7T8KFF5"/>
<reference evidence="3" key="1">
    <citation type="submission" date="2021-01" db="EMBL/GenBank/DDBJ databases">
        <title>Caligus Genome Assembly.</title>
        <authorList>
            <person name="Gallardo-Escarate C."/>
        </authorList>
    </citation>
    <scope>NUCLEOTIDE SEQUENCE [LARGE SCALE GENOMIC DNA]</scope>
</reference>